<keyword evidence="3" id="KW-1003">Cell membrane</keyword>
<feature type="transmembrane region" description="Helical" evidence="11">
    <location>
        <begin position="254"/>
        <end position="279"/>
    </location>
</feature>
<keyword evidence="12" id="KW-0560">Oxidoreductase</keyword>
<evidence type="ECO:0000256" key="10">
    <source>
        <dbReference type="ARBA" id="ARBA00023136"/>
    </source>
</evidence>
<dbReference type="GO" id="GO:0009055">
    <property type="term" value="F:electron transfer activity"/>
    <property type="evidence" value="ECO:0007669"/>
    <property type="project" value="TreeGrafter"/>
</dbReference>
<dbReference type="NCBIfam" id="TIGR00203">
    <property type="entry name" value="cydB"/>
    <property type="match status" value="1"/>
</dbReference>
<feature type="transmembrane region" description="Helical" evidence="11">
    <location>
        <begin position="170"/>
        <end position="194"/>
    </location>
</feature>
<reference evidence="12" key="1">
    <citation type="submission" date="2016-10" db="EMBL/GenBank/DDBJ databases">
        <authorList>
            <person name="de Groot N.N."/>
        </authorList>
    </citation>
    <scope>NUCLEOTIDE SEQUENCE</scope>
</reference>
<organism evidence="12">
    <name type="scientific">hydrothermal vent metagenome</name>
    <dbReference type="NCBI Taxonomy" id="652676"/>
    <lineage>
        <taxon>unclassified sequences</taxon>
        <taxon>metagenomes</taxon>
        <taxon>ecological metagenomes</taxon>
    </lineage>
</organism>
<evidence type="ECO:0000256" key="6">
    <source>
        <dbReference type="ARBA" id="ARBA00022723"/>
    </source>
</evidence>
<dbReference type="EMBL" id="FPIB01000024">
    <property type="protein sequence ID" value="SFV90829.1"/>
    <property type="molecule type" value="Genomic_DNA"/>
</dbReference>
<gene>
    <name evidence="12" type="ORF">MNB_SV-4-406</name>
</gene>
<feature type="transmembrane region" description="Helical" evidence="11">
    <location>
        <begin position="215"/>
        <end position="234"/>
    </location>
</feature>
<dbReference type="GO" id="GO:0046872">
    <property type="term" value="F:metal ion binding"/>
    <property type="evidence" value="ECO:0007669"/>
    <property type="project" value="UniProtKB-KW"/>
</dbReference>
<evidence type="ECO:0000256" key="2">
    <source>
        <dbReference type="ARBA" id="ARBA00022448"/>
    </source>
</evidence>
<dbReference type="AlphaFoldDB" id="A0A1W1EA95"/>
<evidence type="ECO:0000256" key="7">
    <source>
        <dbReference type="ARBA" id="ARBA00022982"/>
    </source>
</evidence>
<evidence type="ECO:0000256" key="4">
    <source>
        <dbReference type="ARBA" id="ARBA00022617"/>
    </source>
</evidence>
<keyword evidence="2" id="KW-0813">Transport</keyword>
<keyword evidence="4" id="KW-0349">Heme</keyword>
<keyword evidence="10 11" id="KW-0472">Membrane</keyword>
<evidence type="ECO:0000256" key="9">
    <source>
        <dbReference type="ARBA" id="ARBA00023004"/>
    </source>
</evidence>
<protein>
    <submittedName>
        <fullName evidence="12">Cytochrome d ubiquinol oxidase subunit II</fullName>
        <ecNumber evidence="12">1.10.3.-</ecNumber>
    </submittedName>
</protein>
<dbReference type="Pfam" id="PF02322">
    <property type="entry name" value="Cyt_bd_oxida_II"/>
    <property type="match status" value="1"/>
</dbReference>
<keyword evidence="6" id="KW-0479">Metal-binding</keyword>
<evidence type="ECO:0000256" key="1">
    <source>
        <dbReference type="ARBA" id="ARBA00004651"/>
    </source>
</evidence>
<sequence length="374" mass="42760">METMISTYTLQVYWWLLVSIIGGFFVMMTFVQGGQTLLYRLGKTELERDIIINAMGRKWELTFTTLVMFGGALFAAFPLFYSVSFGGAYYLWMAILFFFIIQAVSYEYRKKPNNLFGERFYEWMLFLNGTVGIFLIGVALGTLITGGHFVKDDMNLSHWTTDSYGLEALLHPFNLAFGLMLVFLSRVLGSLYIYYIVDDKLIQQRTLETLKHNTLIFLALFLFVAGYILSQNGYSYDPKSHIVSAASLQYLHNYLSYPALLAILVIGVVSLLWGIYLALFKHKSSAFWYTAFGTMMTVTAILFDLGINYTVFYPSDLQSSLTIENASGSHYTLFVMSIVSLLVPVVLAYIYAIWRSMDKTKLTKEEIESDPHHY</sequence>
<keyword evidence="9" id="KW-0408">Iron</keyword>
<proteinExistence type="predicted"/>
<dbReference type="InterPro" id="IPR003317">
    <property type="entry name" value="Cyt-d_oxidase_su2"/>
</dbReference>
<evidence type="ECO:0000256" key="5">
    <source>
        <dbReference type="ARBA" id="ARBA00022692"/>
    </source>
</evidence>
<feature type="transmembrane region" description="Helical" evidence="11">
    <location>
        <begin position="12"/>
        <end position="38"/>
    </location>
</feature>
<feature type="transmembrane region" description="Helical" evidence="11">
    <location>
        <begin position="331"/>
        <end position="354"/>
    </location>
</feature>
<evidence type="ECO:0000256" key="8">
    <source>
        <dbReference type="ARBA" id="ARBA00022989"/>
    </source>
</evidence>
<dbReference type="GO" id="GO:0019646">
    <property type="term" value="P:aerobic electron transport chain"/>
    <property type="evidence" value="ECO:0007669"/>
    <property type="project" value="TreeGrafter"/>
</dbReference>
<evidence type="ECO:0000256" key="11">
    <source>
        <dbReference type="SAM" id="Phobius"/>
    </source>
</evidence>
<accession>A0A1W1EA95</accession>
<keyword evidence="7" id="KW-0249">Electron transport</keyword>
<dbReference type="GO" id="GO:0070069">
    <property type="term" value="C:cytochrome complex"/>
    <property type="evidence" value="ECO:0007669"/>
    <property type="project" value="TreeGrafter"/>
</dbReference>
<dbReference type="EC" id="1.10.3.-" evidence="12"/>
<comment type="subcellular location">
    <subcellularLocation>
        <location evidence="1">Cell membrane</location>
        <topology evidence="1">Multi-pass membrane protein</topology>
    </subcellularLocation>
</comment>
<feature type="transmembrane region" description="Helical" evidence="11">
    <location>
        <begin position="286"/>
        <end position="311"/>
    </location>
</feature>
<evidence type="ECO:0000256" key="3">
    <source>
        <dbReference type="ARBA" id="ARBA00022475"/>
    </source>
</evidence>
<dbReference type="PANTHER" id="PTHR43141:SF5">
    <property type="entry name" value="CYTOCHROME BD-I UBIQUINOL OXIDASE SUBUNIT 2"/>
    <property type="match status" value="1"/>
</dbReference>
<keyword evidence="5 11" id="KW-0812">Transmembrane</keyword>
<dbReference type="GO" id="GO:0016682">
    <property type="term" value="F:oxidoreductase activity, acting on diphenols and related substances as donors, oxygen as acceptor"/>
    <property type="evidence" value="ECO:0007669"/>
    <property type="project" value="TreeGrafter"/>
</dbReference>
<name>A0A1W1EA95_9ZZZZ</name>
<dbReference type="GO" id="GO:0005886">
    <property type="term" value="C:plasma membrane"/>
    <property type="evidence" value="ECO:0007669"/>
    <property type="project" value="UniProtKB-SubCell"/>
</dbReference>
<evidence type="ECO:0000313" key="12">
    <source>
        <dbReference type="EMBL" id="SFV90829.1"/>
    </source>
</evidence>
<dbReference type="PANTHER" id="PTHR43141">
    <property type="entry name" value="CYTOCHROME BD2 SUBUNIT II"/>
    <property type="match status" value="1"/>
</dbReference>
<keyword evidence="8 11" id="KW-1133">Transmembrane helix</keyword>
<feature type="transmembrane region" description="Helical" evidence="11">
    <location>
        <begin position="87"/>
        <end position="104"/>
    </location>
</feature>
<feature type="transmembrane region" description="Helical" evidence="11">
    <location>
        <begin position="125"/>
        <end position="150"/>
    </location>
</feature>